<dbReference type="InterPro" id="IPR013106">
    <property type="entry name" value="Ig_V-set"/>
</dbReference>
<feature type="compositionally biased region" description="Basic and acidic residues" evidence="1">
    <location>
        <begin position="300"/>
        <end position="309"/>
    </location>
</feature>
<dbReference type="Proteomes" id="UP001046870">
    <property type="component" value="Chromosome 20"/>
</dbReference>
<accession>A0A9D3SWW2</accession>
<feature type="transmembrane region" description="Helical" evidence="2">
    <location>
        <begin position="231"/>
        <end position="255"/>
    </location>
</feature>
<dbReference type="PANTHER" id="PTHR21063:SF4">
    <property type="entry name" value="CD48 ANTIGEN-RELATED"/>
    <property type="match status" value="1"/>
</dbReference>
<evidence type="ECO:0000259" key="4">
    <source>
        <dbReference type="PROSITE" id="PS50835"/>
    </source>
</evidence>
<sequence length="315" mass="35315">MLNIEVTLVFIVLYLFIGLLSAVQTEVKTVRVREGETVTLHSNITELQTDSDILWSFGQVPPFRVIAQLRGGEIKINYRERFNDRLQLDRQTGSLSIRNLSTKDSGVYQLQTINGLIFVQKFNLTVYTPVSKPVIRNTPKNRMVSESCSVLCSVENGSEVTLSWQREGETLYNTSSPDLNTPLSLPLEIEEYSSTYSCVAANPVSNQSLQLNTEEFCSGPDQRGRQVQRGYIVPAVLVPAILTVIIIIGLIIFFIKQRKSRGTEREDGGDEDTGADQVHYSEIRRRTQPTEAEPSGGAHSEPEDRERVVYAEVVT</sequence>
<feature type="domain" description="Ig-like" evidence="4">
    <location>
        <begin position="133"/>
        <end position="210"/>
    </location>
</feature>
<evidence type="ECO:0000256" key="3">
    <source>
        <dbReference type="SAM" id="SignalP"/>
    </source>
</evidence>
<feature type="signal peptide" evidence="3">
    <location>
        <begin position="1"/>
        <end position="22"/>
    </location>
</feature>
<dbReference type="EMBL" id="JAFDVH010000020">
    <property type="protein sequence ID" value="KAG7458554.1"/>
    <property type="molecule type" value="Genomic_DNA"/>
</dbReference>
<dbReference type="PANTHER" id="PTHR21063">
    <property type="entry name" value="LFA-3"/>
    <property type="match status" value="1"/>
</dbReference>
<organism evidence="5 6">
    <name type="scientific">Megalops atlanticus</name>
    <name type="common">Tarpon</name>
    <name type="synonym">Clupea gigantea</name>
    <dbReference type="NCBI Taxonomy" id="7932"/>
    <lineage>
        <taxon>Eukaryota</taxon>
        <taxon>Metazoa</taxon>
        <taxon>Chordata</taxon>
        <taxon>Craniata</taxon>
        <taxon>Vertebrata</taxon>
        <taxon>Euteleostomi</taxon>
        <taxon>Actinopterygii</taxon>
        <taxon>Neopterygii</taxon>
        <taxon>Teleostei</taxon>
        <taxon>Elopiformes</taxon>
        <taxon>Megalopidae</taxon>
        <taxon>Megalops</taxon>
    </lineage>
</organism>
<evidence type="ECO:0000313" key="5">
    <source>
        <dbReference type="EMBL" id="KAG7458554.1"/>
    </source>
</evidence>
<keyword evidence="3" id="KW-0732">Signal</keyword>
<keyword evidence="2" id="KW-0472">Membrane</keyword>
<dbReference type="AlphaFoldDB" id="A0A9D3SWW2"/>
<proteinExistence type="predicted"/>
<dbReference type="OrthoDB" id="9835793at2759"/>
<dbReference type="PROSITE" id="PS50835">
    <property type="entry name" value="IG_LIKE"/>
    <property type="match status" value="1"/>
</dbReference>
<dbReference type="InterPro" id="IPR013783">
    <property type="entry name" value="Ig-like_fold"/>
</dbReference>
<feature type="chain" id="PRO_5038712840" description="Ig-like domain-containing protein" evidence="3">
    <location>
        <begin position="23"/>
        <end position="315"/>
    </location>
</feature>
<reference evidence="5" key="1">
    <citation type="submission" date="2021-01" db="EMBL/GenBank/DDBJ databases">
        <authorList>
            <person name="Zahm M."/>
            <person name="Roques C."/>
            <person name="Cabau C."/>
            <person name="Klopp C."/>
            <person name="Donnadieu C."/>
            <person name="Jouanno E."/>
            <person name="Lampietro C."/>
            <person name="Louis A."/>
            <person name="Herpin A."/>
            <person name="Echchiki A."/>
            <person name="Berthelot C."/>
            <person name="Parey E."/>
            <person name="Roest-Crollius H."/>
            <person name="Braasch I."/>
            <person name="Postlethwait J."/>
            <person name="Bobe J."/>
            <person name="Montfort J."/>
            <person name="Bouchez O."/>
            <person name="Begum T."/>
            <person name="Mejri S."/>
            <person name="Adams A."/>
            <person name="Chen W.-J."/>
            <person name="Guiguen Y."/>
        </authorList>
    </citation>
    <scope>NUCLEOTIDE SEQUENCE</scope>
    <source>
        <strain evidence="5">YG-15Mar2019-1</strain>
        <tissue evidence="5">Brain</tissue>
    </source>
</reference>
<gene>
    <name evidence="5" type="ORF">MATL_G00221450</name>
</gene>
<dbReference type="SUPFAM" id="SSF48726">
    <property type="entry name" value="Immunoglobulin"/>
    <property type="match status" value="2"/>
</dbReference>
<dbReference type="InterPro" id="IPR003599">
    <property type="entry name" value="Ig_sub"/>
</dbReference>
<evidence type="ECO:0000256" key="2">
    <source>
        <dbReference type="SAM" id="Phobius"/>
    </source>
</evidence>
<evidence type="ECO:0000313" key="6">
    <source>
        <dbReference type="Proteomes" id="UP001046870"/>
    </source>
</evidence>
<dbReference type="InterPro" id="IPR036179">
    <property type="entry name" value="Ig-like_dom_sf"/>
</dbReference>
<keyword evidence="2" id="KW-0812">Transmembrane</keyword>
<dbReference type="SMART" id="SM00409">
    <property type="entry name" value="IG"/>
    <property type="match status" value="1"/>
</dbReference>
<keyword evidence="6" id="KW-1185">Reference proteome</keyword>
<evidence type="ECO:0000256" key="1">
    <source>
        <dbReference type="SAM" id="MobiDB-lite"/>
    </source>
</evidence>
<protein>
    <recommendedName>
        <fullName evidence="4">Ig-like domain-containing protein</fullName>
    </recommendedName>
</protein>
<dbReference type="InterPro" id="IPR007110">
    <property type="entry name" value="Ig-like_dom"/>
</dbReference>
<name>A0A9D3SWW2_MEGAT</name>
<keyword evidence="2" id="KW-1133">Transmembrane helix</keyword>
<comment type="caution">
    <text evidence="5">The sequence shown here is derived from an EMBL/GenBank/DDBJ whole genome shotgun (WGS) entry which is preliminary data.</text>
</comment>
<feature type="region of interest" description="Disordered" evidence="1">
    <location>
        <begin position="261"/>
        <end position="315"/>
    </location>
</feature>
<dbReference type="Gene3D" id="2.60.40.10">
    <property type="entry name" value="Immunoglobulins"/>
    <property type="match status" value="2"/>
</dbReference>
<dbReference type="Pfam" id="PF07686">
    <property type="entry name" value="V-set"/>
    <property type="match status" value="1"/>
</dbReference>